<organism evidence="2 3">
    <name type="scientific">Runella defluvii</name>
    <dbReference type="NCBI Taxonomy" id="370973"/>
    <lineage>
        <taxon>Bacteria</taxon>
        <taxon>Pseudomonadati</taxon>
        <taxon>Bacteroidota</taxon>
        <taxon>Cytophagia</taxon>
        <taxon>Cytophagales</taxon>
        <taxon>Spirosomataceae</taxon>
        <taxon>Runella</taxon>
    </lineage>
</organism>
<keyword evidence="3" id="KW-1185">Reference proteome</keyword>
<feature type="signal peptide" evidence="1">
    <location>
        <begin position="1"/>
        <end position="20"/>
    </location>
</feature>
<reference evidence="2 3" key="1">
    <citation type="submission" date="2020-08" db="EMBL/GenBank/DDBJ databases">
        <title>Genomic Encyclopedia of Type Strains, Phase IV (KMG-IV): sequencing the most valuable type-strain genomes for metagenomic binning, comparative biology and taxonomic classification.</title>
        <authorList>
            <person name="Goeker M."/>
        </authorList>
    </citation>
    <scope>NUCLEOTIDE SEQUENCE [LARGE SCALE GENOMIC DNA]</scope>
    <source>
        <strain evidence="2 3">DSM 17976</strain>
    </source>
</reference>
<dbReference type="EMBL" id="JACIBY010000011">
    <property type="protein sequence ID" value="MBB3840527.1"/>
    <property type="molecule type" value="Genomic_DNA"/>
</dbReference>
<protein>
    <submittedName>
        <fullName evidence="2">PelA/Pel-15E family pectate lyase</fullName>
    </submittedName>
</protein>
<dbReference type="SUPFAM" id="SSF81853">
    <property type="entry name" value="Family 10 polysaccharide lyase"/>
    <property type="match status" value="1"/>
</dbReference>
<feature type="chain" id="PRO_5031405576" evidence="1">
    <location>
        <begin position="21"/>
        <end position="368"/>
    </location>
</feature>
<sequence length="368" mass="41296">MRIISFVFLLFCSFILGCKAGTNFPKAQSFREVEVPKDKAQSFRQVEVVKDSVAERMLLYQRNNGGWPQPGGDPINYNNILSESLKISLLADKNKLDATIDDKATTREINALVSAYKKTQNAVYLKAAENGIKYLLTAQNTAGGWGQFFPDTSGYHKHITYNDQAMMDVMWIFKNITEGKNDFDAVKTLIPQAKAAMTKGIDCILKTQYVQNGKLMAWCAQHDRKTLLPAKARAFELASLSGNESVGIVQFLMAIDNPSPEIKRAITSAVAWLESVKIVGIRVDNIVDASQPKGKDRIVVADPNSTLWARFYNLDTNKPFFTGRDSVPRATLAEIENERRVGYAYYGNWPAKLLSTEYPNWVQKWGNK</sequence>
<dbReference type="Gene3D" id="1.50.10.20">
    <property type="match status" value="1"/>
</dbReference>
<dbReference type="InterPro" id="IPR012669">
    <property type="entry name" value="Pectate_lyase"/>
</dbReference>
<dbReference type="RefSeq" id="WP_183977549.1">
    <property type="nucleotide sequence ID" value="NZ_JACIBY010000011.1"/>
</dbReference>
<dbReference type="Pfam" id="PF09492">
    <property type="entry name" value="Pec_lyase"/>
    <property type="match status" value="1"/>
</dbReference>
<dbReference type="Proteomes" id="UP000541352">
    <property type="component" value="Unassembled WGS sequence"/>
</dbReference>
<dbReference type="GO" id="GO:0016829">
    <property type="term" value="F:lyase activity"/>
    <property type="evidence" value="ECO:0007669"/>
    <property type="project" value="UniProtKB-KW"/>
</dbReference>
<gene>
    <name evidence="2" type="ORF">FHS57_004547</name>
</gene>
<evidence type="ECO:0000256" key="1">
    <source>
        <dbReference type="SAM" id="SignalP"/>
    </source>
</evidence>
<dbReference type="PROSITE" id="PS51257">
    <property type="entry name" value="PROKAR_LIPOPROTEIN"/>
    <property type="match status" value="1"/>
</dbReference>
<evidence type="ECO:0000313" key="3">
    <source>
        <dbReference type="Proteomes" id="UP000541352"/>
    </source>
</evidence>
<dbReference type="NCBIfam" id="TIGR02474">
    <property type="entry name" value="pec_lyase"/>
    <property type="match status" value="1"/>
</dbReference>
<dbReference type="AlphaFoldDB" id="A0A7W6ESH1"/>
<keyword evidence="2" id="KW-0456">Lyase</keyword>
<evidence type="ECO:0000313" key="2">
    <source>
        <dbReference type="EMBL" id="MBB3840527.1"/>
    </source>
</evidence>
<name>A0A7W6ESH1_9BACT</name>
<accession>A0A7W6ESH1</accession>
<comment type="caution">
    <text evidence="2">The sequence shown here is derived from an EMBL/GenBank/DDBJ whole genome shotgun (WGS) entry which is preliminary data.</text>
</comment>
<proteinExistence type="predicted"/>
<keyword evidence="1" id="KW-0732">Signal</keyword>